<dbReference type="EC" id="2.4.2.19" evidence="3"/>
<evidence type="ECO:0000313" key="9">
    <source>
        <dbReference type="EMBL" id="SVB15921.1"/>
    </source>
</evidence>
<dbReference type="SUPFAM" id="SSF54675">
    <property type="entry name" value="Nicotinate/Quinolinate PRTase N-terminal domain-like"/>
    <property type="match status" value="1"/>
</dbReference>
<name>A0A382BQU8_9ZZZZ</name>
<dbReference type="NCBIfam" id="TIGR00078">
    <property type="entry name" value="nadC"/>
    <property type="match status" value="1"/>
</dbReference>
<evidence type="ECO:0000256" key="2">
    <source>
        <dbReference type="ARBA" id="ARBA00009400"/>
    </source>
</evidence>
<evidence type="ECO:0000259" key="8">
    <source>
        <dbReference type="Pfam" id="PF02749"/>
    </source>
</evidence>
<dbReference type="Pfam" id="PF02749">
    <property type="entry name" value="QRPTase_N"/>
    <property type="match status" value="1"/>
</dbReference>
<dbReference type="PANTHER" id="PTHR32179">
    <property type="entry name" value="NICOTINATE-NUCLEOTIDE PYROPHOSPHORYLASE [CARBOXYLATING]"/>
    <property type="match status" value="1"/>
</dbReference>
<dbReference type="AlphaFoldDB" id="A0A382BQU8"/>
<dbReference type="GO" id="GO:0034213">
    <property type="term" value="P:quinolinate catabolic process"/>
    <property type="evidence" value="ECO:0007669"/>
    <property type="project" value="TreeGrafter"/>
</dbReference>
<feature type="domain" description="Quinolinate phosphoribosyl transferase N-terminal" evidence="8">
    <location>
        <begin position="4"/>
        <end position="52"/>
    </location>
</feature>
<keyword evidence="6" id="KW-0808">Transferase</keyword>
<comment type="similarity">
    <text evidence="2">Belongs to the NadC/ModD family.</text>
</comment>
<dbReference type="GO" id="GO:0004514">
    <property type="term" value="F:nicotinate-nucleotide diphosphorylase (carboxylating) activity"/>
    <property type="evidence" value="ECO:0007669"/>
    <property type="project" value="UniProtKB-EC"/>
</dbReference>
<dbReference type="InterPro" id="IPR013785">
    <property type="entry name" value="Aldolase_TIM"/>
</dbReference>
<evidence type="ECO:0000256" key="1">
    <source>
        <dbReference type="ARBA" id="ARBA00004893"/>
    </source>
</evidence>
<keyword evidence="5" id="KW-0328">Glycosyltransferase</keyword>
<dbReference type="Gene3D" id="3.90.1170.20">
    <property type="entry name" value="Quinolinate phosphoribosyl transferase, N-terminal domain"/>
    <property type="match status" value="1"/>
</dbReference>
<dbReference type="InterPro" id="IPR036068">
    <property type="entry name" value="Nicotinate_pribotase-like_C"/>
</dbReference>
<sequence>VARQVDPELAVTWHVKDGDQIHENDLLFKVQGRARSILTAERTMLNFLQSLSGTATQTHSYVNLICDMDAAILDTRKTIPGLRLGQKYAVHIGGAVNHRIGLFDAFLIKENHIQAAGSIASAISRARRIDPNARVEVEVENLDELSEAIAAKPDWIMVDNFSIDDLRTAHDLCNNTDIRLEASGGIEDAEDLKAIAATGIDYISIGALTKHCKAIDLSMRFD</sequence>
<dbReference type="UniPathway" id="UPA00253">
    <property type="reaction ID" value="UER00331"/>
</dbReference>
<evidence type="ECO:0000256" key="4">
    <source>
        <dbReference type="ARBA" id="ARBA00022642"/>
    </source>
</evidence>
<proteinExistence type="inferred from homology"/>
<protein>
    <recommendedName>
        <fullName evidence="3">nicotinate-nucleotide diphosphorylase (carboxylating)</fullName>
        <ecNumber evidence="3">2.4.2.19</ecNumber>
    </recommendedName>
</protein>
<dbReference type="InterPro" id="IPR004393">
    <property type="entry name" value="NadC"/>
</dbReference>
<dbReference type="Gene3D" id="3.20.20.70">
    <property type="entry name" value="Aldolase class I"/>
    <property type="match status" value="1"/>
</dbReference>
<gene>
    <name evidence="9" type="ORF">METZ01_LOCUS168775</name>
</gene>
<dbReference type="InterPro" id="IPR022412">
    <property type="entry name" value="Quinolinate_PRibosylTrfase_N"/>
</dbReference>
<dbReference type="SUPFAM" id="SSF51690">
    <property type="entry name" value="Nicotinate/Quinolinate PRTase C-terminal domain-like"/>
    <property type="match status" value="1"/>
</dbReference>
<comment type="pathway">
    <text evidence="1">Cofactor biosynthesis; NAD(+) biosynthesis; nicotinate D-ribonucleotide from quinolinate: step 1/1.</text>
</comment>
<evidence type="ECO:0000256" key="3">
    <source>
        <dbReference type="ARBA" id="ARBA00011944"/>
    </source>
</evidence>
<dbReference type="InterPro" id="IPR027277">
    <property type="entry name" value="NadC/ModD"/>
</dbReference>
<dbReference type="PANTHER" id="PTHR32179:SF3">
    <property type="entry name" value="NICOTINATE-NUCLEOTIDE PYROPHOSPHORYLASE [CARBOXYLATING]"/>
    <property type="match status" value="1"/>
</dbReference>
<reference evidence="9" key="1">
    <citation type="submission" date="2018-05" db="EMBL/GenBank/DDBJ databases">
        <authorList>
            <person name="Lanie J.A."/>
            <person name="Ng W.-L."/>
            <person name="Kazmierczak K.M."/>
            <person name="Andrzejewski T.M."/>
            <person name="Davidsen T.M."/>
            <person name="Wayne K.J."/>
            <person name="Tettelin H."/>
            <person name="Glass J.I."/>
            <person name="Rusch D."/>
            <person name="Podicherti R."/>
            <person name="Tsui H.-C.T."/>
            <person name="Winkler M.E."/>
        </authorList>
    </citation>
    <scope>NUCLEOTIDE SEQUENCE</scope>
</reference>
<dbReference type="FunFam" id="3.20.20.70:FF:000030">
    <property type="entry name" value="Nicotinate-nucleotide pyrophosphorylase, carboxylating"/>
    <property type="match status" value="1"/>
</dbReference>
<keyword evidence="4" id="KW-0662">Pyridine nucleotide biosynthesis</keyword>
<dbReference type="EMBL" id="UINC01030856">
    <property type="protein sequence ID" value="SVB15921.1"/>
    <property type="molecule type" value="Genomic_DNA"/>
</dbReference>
<dbReference type="InterPro" id="IPR002638">
    <property type="entry name" value="Quinolinate_PRibosylTrfase_C"/>
</dbReference>
<dbReference type="Pfam" id="PF01729">
    <property type="entry name" value="QRPTase_C"/>
    <property type="match status" value="1"/>
</dbReference>
<dbReference type="GO" id="GO:0005737">
    <property type="term" value="C:cytoplasm"/>
    <property type="evidence" value="ECO:0007669"/>
    <property type="project" value="TreeGrafter"/>
</dbReference>
<evidence type="ECO:0000256" key="5">
    <source>
        <dbReference type="ARBA" id="ARBA00022676"/>
    </source>
</evidence>
<feature type="domain" description="Quinolinate phosphoribosyl transferase C-terminal" evidence="7">
    <location>
        <begin position="55"/>
        <end position="220"/>
    </location>
</feature>
<evidence type="ECO:0000256" key="6">
    <source>
        <dbReference type="ARBA" id="ARBA00022679"/>
    </source>
</evidence>
<dbReference type="GO" id="GO:0009435">
    <property type="term" value="P:NAD+ biosynthetic process"/>
    <property type="evidence" value="ECO:0007669"/>
    <property type="project" value="UniProtKB-UniPathway"/>
</dbReference>
<dbReference type="CDD" id="cd01572">
    <property type="entry name" value="QPRTase"/>
    <property type="match status" value="1"/>
</dbReference>
<feature type="non-terminal residue" evidence="9">
    <location>
        <position position="1"/>
    </location>
</feature>
<accession>A0A382BQU8</accession>
<organism evidence="9">
    <name type="scientific">marine metagenome</name>
    <dbReference type="NCBI Taxonomy" id="408172"/>
    <lineage>
        <taxon>unclassified sequences</taxon>
        <taxon>metagenomes</taxon>
        <taxon>ecological metagenomes</taxon>
    </lineage>
</organism>
<evidence type="ECO:0000259" key="7">
    <source>
        <dbReference type="Pfam" id="PF01729"/>
    </source>
</evidence>
<dbReference type="InterPro" id="IPR037128">
    <property type="entry name" value="Quinolinate_PRibosylTase_N_sf"/>
</dbReference>